<dbReference type="InterPro" id="IPR036676">
    <property type="entry name" value="PurM-like_C_sf"/>
</dbReference>
<keyword evidence="6" id="KW-0460">Magnesium</keyword>
<evidence type="ECO:0000259" key="7">
    <source>
        <dbReference type="Pfam" id="PF02769"/>
    </source>
</evidence>
<gene>
    <name evidence="9" type="ORF">H9872_02945</name>
</gene>
<evidence type="ECO:0000313" key="9">
    <source>
        <dbReference type="EMBL" id="MBU3803704.1"/>
    </source>
</evidence>
<name>A0A9E2NKN8_9FIRM</name>
<organism evidence="9 10">
    <name type="scientific">Candidatus Cellulosilyticum pullistercoris</name>
    <dbReference type="NCBI Taxonomy" id="2838521"/>
    <lineage>
        <taxon>Bacteria</taxon>
        <taxon>Bacillati</taxon>
        <taxon>Bacillota</taxon>
        <taxon>Clostridia</taxon>
        <taxon>Lachnospirales</taxon>
        <taxon>Cellulosilyticaceae</taxon>
        <taxon>Cellulosilyticum</taxon>
    </lineage>
</organism>
<dbReference type="GO" id="GO:0005737">
    <property type="term" value="C:cytoplasm"/>
    <property type="evidence" value="ECO:0007669"/>
    <property type="project" value="TreeGrafter"/>
</dbReference>
<dbReference type="InterPro" id="IPR010141">
    <property type="entry name" value="FGAM_synthase"/>
</dbReference>
<dbReference type="CDD" id="cd02204">
    <property type="entry name" value="PurL_repeat2"/>
    <property type="match status" value="1"/>
</dbReference>
<evidence type="ECO:0000256" key="6">
    <source>
        <dbReference type="ARBA" id="ARBA00022842"/>
    </source>
</evidence>
<feature type="domain" description="Phosphoribosylformylglycinamidine synthase linker" evidence="8">
    <location>
        <begin position="177"/>
        <end position="225"/>
    </location>
</feature>
<evidence type="ECO:0000256" key="5">
    <source>
        <dbReference type="ARBA" id="ARBA00022840"/>
    </source>
</evidence>
<dbReference type="EMBL" id="JAHLFQ010000057">
    <property type="protein sequence ID" value="MBU3803704.1"/>
    <property type="molecule type" value="Genomic_DNA"/>
</dbReference>
<dbReference type="Gene3D" id="3.40.50.880">
    <property type="match status" value="1"/>
</dbReference>
<dbReference type="PROSITE" id="PS51273">
    <property type="entry name" value="GATASE_TYPE_1"/>
    <property type="match status" value="1"/>
</dbReference>
<keyword evidence="5" id="KW-0067">ATP-binding</keyword>
<dbReference type="GO" id="GO:0005524">
    <property type="term" value="F:ATP binding"/>
    <property type="evidence" value="ECO:0007669"/>
    <property type="project" value="UniProtKB-KW"/>
</dbReference>
<dbReference type="SUPFAM" id="SSF56042">
    <property type="entry name" value="PurM C-terminal domain-like"/>
    <property type="match status" value="2"/>
</dbReference>
<accession>A0A9E2NKN8</accession>
<dbReference type="GO" id="GO:0006164">
    <property type="term" value="P:purine nucleotide biosynthetic process"/>
    <property type="evidence" value="ECO:0007669"/>
    <property type="project" value="UniProtKB-KW"/>
</dbReference>
<dbReference type="Gene3D" id="3.90.650.10">
    <property type="entry name" value="PurM-like C-terminal domain"/>
    <property type="match status" value="2"/>
</dbReference>
<evidence type="ECO:0000259" key="8">
    <source>
        <dbReference type="Pfam" id="PF18072"/>
    </source>
</evidence>
<dbReference type="Pfam" id="PF02769">
    <property type="entry name" value="AIRS_C"/>
    <property type="match status" value="1"/>
</dbReference>
<evidence type="ECO:0000256" key="4">
    <source>
        <dbReference type="ARBA" id="ARBA00022755"/>
    </source>
</evidence>
<evidence type="ECO:0000256" key="2">
    <source>
        <dbReference type="ARBA" id="ARBA00022723"/>
    </source>
</evidence>
<dbReference type="InterPro" id="IPR010918">
    <property type="entry name" value="PurM-like_C_dom"/>
</dbReference>
<dbReference type="Pfam" id="PF18072">
    <property type="entry name" value="FGAR-AT_linker"/>
    <property type="match status" value="1"/>
</dbReference>
<evidence type="ECO:0000313" key="10">
    <source>
        <dbReference type="Proteomes" id="UP000824229"/>
    </source>
</evidence>
<dbReference type="InterPro" id="IPR029062">
    <property type="entry name" value="Class_I_gatase-like"/>
</dbReference>
<keyword evidence="1 9" id="KW-0436">Ligase</keyword>
<dbReference type="SMART" id="SM01211">
    <property type="entry name" value="GATase_5"/>
    <property type="match status" value="1"/>
</dbReference>
<dbReference type="SUPFAM" id="SSF55326">
    <property type="entry name" value="PurM N-terminal domain-like"/>
    <property type="match status" value="2"/>
</dbReference>
<keyword evidence="4" id="KW-0658">Purine biosynthesis</keyword>
<dbReference type="SUPFAM" id="SSF52317">
    <property type="entry name" value="Class I glutamine amidotransferase-like"/>
    <property type="match status" value="1"/>
</dbReference>
<dbReference type="InterPro" id="IPR036921">
    <property type="entry name" value="PurM-like_N_sf"/>
</dbReference>
<dbReference type="EC" id="6.3.5.3" evidence="9"/>
<dbReference type="Pfam" id="PF13507">
    <property type="entry name" value="GATase_5"/>
    <property type="match status" value="1"/>
</dbReference>
<keyword evidence="3" id="KW-0547">Nucleotide-binding</keyword>
<comment type="caution">
    <text evidence="9">The sequence shown here is derived from an EMBL/GenBank/DDBJ whole genome shotgun (WGS) entry which is preliminary data.</text>
</comment>
<dbReference type="AlphaFoldDB" id="A0A9E2NKN8"/>
<dbReference type="Gene3D" id="3.30.1330.10">
    <property type="entry name" value="PurM-like, N-terminal domain"/>
    <property type="match status" value="2"/>
</dbReference>
<sequence>MSVYRVYVEKKEGFDIEAKRMENELKNFLNIKSVKNVRILNRYDVEHITDKAYKKALNTIFSEPQSDLLVEELEVKDEFVFAVSYLKGQYDQRADSCEQCIRIIDSQLQPIVQTAKVYLISGDLSEAEKEKIKKSVINPVESEEVSLEKRESLDMTYPVPEEVKVIEGFITFDEAVLETYRKEQGLAMSLEDLVYFQKYFKSINRNPSFTELKVVDTYWSDHCRHTTFMTELTEIEIEEGEFASPIKEALNEYYAIREEVYTQKAKKVTLMDMATIIAKYLKKNGQLKELFETEEINACTIKDTINVDGRDEEYLILFKNETHNHPTEIEPFGGAATCLGGAIRDPLSGRSYVYQAMRVTGAADPNEPIENTLIGKLPQRVITKTAANGYSSYGNQIGLATGEVKEYYHEGYKAKRLEVGAVVGAVKRANVKHEEPKPGDVIILLGGATGRDGCGGATGSSKEHTEDSLHTCGSEVQKGNPVVERKLQRLFRNPEFSRCIKRCNDFGAGGVCVAIGEIAEGLKINLDLVPVKYMGLDATELAISESQERMAIAIDKNDLEKVINLAHEENIEAVCVAEVTENKQLVMTWKGKEVVHIDRSFLDSAGVTQQRQAKVSAPTIVINNDVLTKENILKTLKDLNVGLQKGLGMQFDSTIGANTVLMPYGGKNQLTKENGMVAKVPVLDGETTAATYMTHGFDPYLLEGSPFHGALLAVVESVAKIVALGADYRKTYLSFQEYFERLTNSESWGKPVAALLGALKAQKELGIAAIGGKDSMSGTFENMSVPPTLISFTCNLGDASECISGSLKEVGSRLVLVSITLDNTFIPDFKQMHKAYGAIYELVKKGQVRSSYAIGKGGIVAALSQMAIGNEIGVKVNLPEEIAPFIASYGSLVLEVSDEVATSLDSEIFTVIGETTKAKKLQIDDVKIKLEDIIQNLLAPTKEVFVQKVDVNMPSIDATFLGERKIYVAKQKIARPEVMIPVFPGTNCEMDTRRVFERAGAKVNEVLFLNRTSTDIEESIERLYKGIKHAQIIAFPGGFSAGDEPDGSGKFIASTFRNEKLKEAIYEHLYKEDGLMIGICNGFQVLVKLGLLPYGEIREMDAQCPTLTFNTIGKHISVMAKTKITSVASPWLNEVHLGECYEIPLSHGEGRFVAPNHVLNELIAKGQVFSQYVDESGFVSSDGNVNVNGSMHNIEGIVSADGRIIGKMGHSERIGQFVHKNIPGNKDQKLFESGVNYFK</sequence>
<reference evidence="9" key="2">
    <citation type="submission" date="2021-04" db="EMBL/GenBank/DDBJ databases">
        <authorList>
            <person name="Gilroy R."/>
        </authorList>
    </citation>
    <scope>NUCLEOTIDE SEQUENCE</scope>
    <source>
        <strain evidence="9">B5-657</strain>
    </source>
</reference>
<dbReference type="Gene3D" id="1.10.8.750">
    <property type="entry name" value="Phosphoribosylformylglycinamidine synthase, linker domain"/>
    <property type="match status" value="1"/>
</dbReference>
<dbReference type="GO" id="GO:0004642">
    <property type="term" value="F:phosphoribosylformylglycinamidine synthase activity"/>
    <property type="evidence" value="ECO:0007669"/>
    <property type="project" value="UniProtKB-EC"/>
</dbReference>
<dbReference type="NCBIfam" id="TIGR01857">
    <property type="entry name" value="FGAM-synthase"/>
    <property type="match status" value="1"/>
</dbReference>
<dbReference type="PANTHER" id="PTHR10099">
    <property type="entry name" value="PHOSPHORIBOSYLFORMYLGLYCINAMIDINE SYNTHASE"/>
    <property type="match status" value="1"/>
</dbReference>
<evidence type="ECO:0000256" key="1">
    <source>
        <dbReference type="ARBA" id="ARBA00022598"/>
    </source>
</evidence>
<proteinExistence type="predicted"/>
<protein>
    <submittedName>
        <fullName evidence="9">Phosphoribosylformylglycinamidine synthase</fullName>
        <ecNumber evidence="9">6.3.5.3</ecNumber>
    </submittedName>
</protein>
<dbReference type="GO" id="GO:0046872">
    <property type="term" value="F:metal ion binding"/>
    <property type="evidence" value="ECO:0007669"/>
    <property type="project" value="UniProtKB-KW"/>
</dbReference>
<dbReference type="InterPro" id="IPR041609">
    <property type="entry name" value="PurL_linker"/>
</dbReference>
<dbReference type="CDD" id="cd02203">
    <property type="entry name" value="PurL_repeat1"/>
    <property type="match status" value="1"/>
</dbReference>
<reference evidence="9" key="1">
    <citation type="journal article" date="2021" name="PeerJ">
        <title>Extensive microbial diversity within the chicken gut microbiome revealed by metagenomics and culture.</title>
        <authorList>
            <person name="Gilroy R."/>
            <person name="Ravi A."/>
            <person name="Getino M."/>
            <person name="Pursley I."/>
            <person name="Horton D.L."/>
            <person name="Alikhan N.F."/>
            <person name="Baker D."/>
            <person name="Gharbi K."/>
            <person name="Hall N."/>
            <person name="Watson M."/>
            <person name="Adriaenssens E.M."/>
            <person name="Foster-Nyarko E."/>
            <person name="Jarju S."/>
            <person name="Secka A."/>
            <person name="Antonio M."/>
            <person name="Oren A."/>
            <person name="Chaudhuri R.R."/>
            <person name="La Ragione R."/>
            <person name="Hildebrand F."/>
            <person name="Pallen M.J."/>
        </authorList>
    </citation>
    <scope>NUCLEOTIDE SEQUENCE</scope>
    <source>
        <strain evidence="9">B5-657</strain>
    </source>
</reference>
<keyword evidence="2" id="KW-0479">Metal-binding</keyword>
<evidence type="ECO:0000256" key="3">
    <source>
        <dbReference type="ARBA" id="ARBA00022741"/>
    </source>
</evidence>
<dbReference type="PANTHER" id="PTHR10099:SF1">
    <property type="entry name" value="PHOSPHORIBOSYLFORMYLGLYCINAMIDINE SYNTHASE"/>
    <property type="match status" value="1"/>
</dbReference>
<dbReference type="Proteomes" id="UP000824229">
    <property type="component" value="Unassembled WGS sequence"/>
</dbReference>
<dbReference type="FunFam" id="3.30.1330.10:FF:000013">
    <property type="entry name" value="Phosphoribosylformylglycinamidine synthase"/>
    <property type="match status" value="1"/>
</dbReference>
<feature type="domain" description="PurM-like C-terminal" evidence="7">
    <location>
        <begin position="437"/>
        <end position="590"/>
    </location>
</feature>